<dbReference type="Gene3D" id="3.40.50.300">
    <property type="entry name" value="P-loop containing nucleotide triphosphate hydrolases"/>
    <property type="match status" value="1"/>
</dbReference>
<keyword evidence="3 8" id="KW-0545">Nucleotide biosynthesis</keyword>
<evidence type="ECO:0000259" key="10">
    <source>
        <dbReference type="Pfam" id="PF02223"/>
    </source>
</evidence>
<feature type="compositionally biased region" description="Basic and acidic residues" evidence="9">
    <location>
        <begin position="148"/>
        <end position="159"/>
    </location>
</feature>
<protein>
    <recommendedName>
        <fullName evidence="8">Thymidylate kinase</fullName>
        <ecNumber evidence="8">2.7.4.9</ecNumber>
    </recommendedName>
    <alternativeName>
        <fullName evidence="8">dTMP kinase</fullName>
    </alternativeName>
</protein>
<dbReference type="CDD" id="cd01672">
    <property type="entry name" value="TMPK"/>
    <property type="match status" value="1"/>
</dbReference>
<dbReference type="InterPro" id="IPR018094">
    <property type="entry name" value="Thymidylate_kinase"/>
</dbReference>
<evidence type="ECO:0000256" key="8">
    <source>
        <dbReference type="HAMAP-Rule" id="MF_00165"/>
    </source>
</evidence>
<comment type="catalytic activity">
    <reaction evidence="7 8">
        <text>dTMP + ATP = dTDP + ADP</text>
        <dbReference type="Rhea" id="RHEA:13517"/>
        <dbReference type="ChEBI" id="CHEBI:30616"/>
        <dbReference type="ChEBI" id="CHEBI:58369"/>
        <dbReference type="ChEBI" id="CHEBI:63528"/>
        <dbReference type="ChEBI" id="CHEBI:456216"/>
        <dbReference type="EC" id="2.7.4.9"/>
    </reaction>
</comment>
<organism evidence="11 12">
    <name type="scientific">Enhygromyxa salina</name>
    <dbReference type="NCBI Taxonomy" id="215803"/>
    <lineage>
        <taxon>Bacteria</taxon>
        <taxon>Pseudomonadati</taxon>
        <taxon>Myxococcota</taxon>
        <taxon>Polyangia</taxon>
        <taxon>Nannocystales</taxon>
        <taxon>Nannocystaceae</taxon>
        <taxon>Enhygromyxa</taxon>
    </lineage>
</organism>
<feature type="domain" description="Thymidylate kinase-like" evidence="10">
    <location>
        <begin position="4"/>
        <end position="192"/>
    </location>
</feature>
<dbReference type="SUPFAM" id="SSF52540">
    <property type="entry name" value="P-loop containing nucleoside triphosphate hydrolases"/>
    <property type="match status" value="1"/>
</dbReference>
<dbReference type="AlphaFoldDB" id="A0A0C1ZCY7"/>
<evidence type="ECO:0000256" key="9">
    <source>
        <dbReference type="SAM" id="MobiDB-lite"/>
    </source>
</evidence>
<accession>A0A0C1ZCY7</accession>
<evidence type="ECO:0000256" key="4">
    <source>
        <dbReference type="ARBA" id="ARBA00022741"/>
    </source>
</evidence>
<gene>
    <name evidence="8" type="primary">tmk</name>
    <name evidence="11" type="ORF">DB30_05438</name>
</gene>
<name>A0A0C1ZCY7_9BACT</name>
<dbReference type="GO" id="GO:0004798">
    <property type="term" value="F:dTMP kinase activity"/>
    <property type="evidence" value="ECO:0007669"/>
    <property type="project" value="UniProtKB-UniRule"/>
</dbReference>
<feature type="binding site" evidence="8">
    <location>
        <begin position="6"/>
        <end position="13"/>
    </location>
    <ligand>
        <name>ATP</name>
        <dbReference type="ChEBI" id="CHEBI:30616"/>
    </ligand>
</feature>
<evidence type="ECO:0000256" key="7">
    <source>
        <dbReference type="ARBA" id="ARBA00048743"/>
    </source>
</evidence>
<reference evidence="11 12" key="1">
    <citation type="submission" date="2014-12" db="EMBL/GenBank/DDBJ databases">
        <title>Genome assembly of Enhygromyxa salina DSM 15201.</title>
        <authorList>
            <person name="Sharma G."/>
            <person name="Subramanian S."/>
        </authorList>
    </citation>
    <scope>NUCLEOTIDE SEQUENCE [LARGE SCALE GENOMIC DNA]</scope>
    <source>
        <strain evidence="11 12">DSM 15201</strain>
    </source>
</reference>
<dbReference type="RefSeq" id="WP_052551332.1">
    <property type="nucleotide sequence ID" value="NZ_JMCC02000050.1"/>
</dbReference>
<dbReference type="HAMAP" id="MF_00165">
    <property type="entry name" value="Thymidylate_kinase"/>
    <property type="match status" value="1"/>
</dbReference>
<comment type="caution">
    <text evidence="11">The sequence shown here is derived from an EMBL/GenBank/DDBJ whole genome shotgun (WGS) entry which is preliminary data.</text>
</comment>
<evidence type="ECO:0000313" key="11">
    <source>
        <dbReference type="EMBL" id="KIG15564.1"/>
    </source>
</evidence>
<dbReference type="GO" id="GO:0006227">
    <property type="term" value="P:dUDP biosynthetic process"/>
    <property type="evidence" value="ECO:0007669"/>
    <property type="project" value="TreeGrafter"/>
</dbReference>
<feature type="region of interest" description="Disordered" evidence="9">
    <location>
        <begin position="147"/>
        <end position="166"/>
    </location>
</feature>
<keyword evidence="5 8" id="KW-0418">Kinase</keyword>
<dbReference type="Pfam" id="PF02223">
    <property type="entry name" value="Thymidylate_kin"/>
    <property type="match status" value="1"/>
</dbReference>
<keyword evidence="6 8" id="KW-0067">ATP-binding</keyword>
<dbReference type="EMBL" id="JMCC02000050">
    <property type="protein sequence ID" value="KIG15564.1"/>
    <property type="molecule type" value="Genomic_DNA"/>
</dbReference>
<dbReference type="GO" id="GO:0005524">
    <property type="term" value="F:ATP binding"/>
    <property type="evidence" value="ECO:0007669"/>
    <property type="project" value="UniProtKB-UniRule"/>
</dbReference>
<dbReference type="EC" id="2.7.4.9" evidence="8"/>
<dbReference type="GO" id="GO:0006235">
    <property type="term" value="P:dTTP biosynthetic process"/>
    <property type="evidence" value="ECO:0007669"/>
    <property type="project" value="UniProtKB-UniRule"/>
</dbReference>
<evidence type="ECO:0000256" key="6">
    <source>
        <dbReference type="ARBA" id="ARBA00022840"/>
    </source>
</evidence>
<dbReference type="PANTHER" id="PTHR10344">
    <property type="entry name" value="THYMIDYLATE KINASE"/>
    <property type="match status" value="1"/>
</dbReference>
<dbReference type="InterPro" id="IPR027417">
    <property type="entry name" value="P-loop_NTPase"/>
</dbReference>
<dbReference type="GO" id="GO:0006233">
    <property type="term" value="P:dTDP biosynthetic process"/>
    <property type="evidence" value="ECO:0007669"/>
    <property type="project" value="InterPro"/>
</dbReference>
<evidence type="ECO:0000256" key="2">
    <source>
        <dbReference type="ARBA" id="ARBA00022679"/>
    </source>
</evidence>
<comment type="function">
    <text evidence="8">Phosphorylation of dTMP to form dTDP in both de novo and salvage pathways of dTTP synthesis.</text>
</comment>
<dbReference type="PANTHER" id="PTHR10344:SF4">
    <property type="entry name" value="UMP-CMP KINASE 2, MITOCHONDRIAL"/>
    <property type="match status" value="1"/>
</dbReference>
<keyword evidence="4 8" id="KW-0547">Nucleotide-binding</keyword>
<dbReference type="GO" id="GO:0005829">
    <property type="term" value="C:cytosol"/>
    <property type="evidence" value="ECO:0007669"/>
    <property type="project" value="TreeGrafter"/>
</dbReference>
<dbReference type="InterPro" id="IPR039430">
    <property type="entry name" value="Thymidylate_kin-like_dom"/>
</dbReference>
<keyword evidence="2 8" id="KW-0808">Transferase</keyword>
<sequence>MIAFEGVDGAGKSTVLALVAAHLRQSGVTVSMPRVGKEHSSRPIREIRRLTRDRSNLALLPRAESLLYVSREAQVLDEHVRPALARGETVLLDRSMLTSIVIGAYGRGLELEACETIASLASAGLDVDLTLIFDVDPRTSRIRKRLEKIRSQRSRDGGRKGLSGSGFKERIRSGYLELAKRDRLPVFHTERSGPHEVAARVIAMLEHGAFEEPAEDATPWFITAPDVPFEVAVASLPPLVQLYFTRRMPMGRALRAGLLERERELAIWAADLEDPLLAPAAELAPELVLARLGALESSVVSKDALRQRLLESHPVEVARSLARVEGDAADRMRIQLAEAAPGAVVESLMGRADAFATSLRDRLWKHADAYERALGLQGCDDADSWRRREKLLQKDPALVISNLRGLASERVDPILTRFAELAPKPVLQALQGRGDATAHALRRQLLDTGREVIDSLIGLDDPSAWALREQMLDRWPSTVAWSLGGLADHAQTPAMLERCRACAPTDLFVSRRLYQATTTDSSSSK</sequence>
<evidence type="ECO:0000256" key="5">
    <source>
        <dbReference type="ARBA" id="ARBA00022777"/>
    </source>
</evidence>
<dbReference type="Proteomes" id="UP000031599">
    <property type="component" value="Unassembled WGS sequence"/>
</dbReference>
<evidence type="ECO:0000256" key="1">
    <source>
        <dbReference type="ARBA" id="ARBA00009776"/>
    </source>
</evidence>
<evidence type="ECO:0000313" key="12">
    <source>
        <dbReference type="Proteomes" id="UP000031599"/>
    </source>
</evidence>
<proteinExistence type="inferred from homology"/>
<evidence type="ECO:0000256" key="3">
    <source>
        <dbReference type="ARBA" id="ARBA00022727"/>
    </source>
</evidence>
<comment type="similarity">
    <text evidence="1 8">Belongs to the thymidylate kinase family.</text>
</comment>